<dbReference type="CDD" id="cd00067">
    <property type="entry name" value="GAL4"/>
    <property type="match status" value="1"/>
</dbReference>
<dbReference type="GO" id="GO:0008270">
    <property type="term" value="F:zinc ion binding"/>
    <property type="evidence" value="ECO:0007669"/>
    <property type="project" value="InterPro"/>
</dbReference>
<dbReference type="SMART" id="SM00066">
    <property type="entry name" value="GAL4"/>
    <property type="match status" value="1"/>
</dbReference>
<feature type="transmembrane region" description="Helical" evidence="7">
    <location>
        <begin position="511"/>
        <end position="530"/>
    </location>
</feature>
<dbReference type="InterPro" id="IPR011701">
    <property type="entry name" value="MFS"/>
</dbReference>
<evidence type="ECO:0000256" key="7">
    <source>
        <dbReference type="SAM" id="Phobius"/>
    </source>
</evidence>
<dbReference type="CDD" id="cd12148">
    <property type="entry name" value="fungal_TF_MHR"/>
    <property type="match status" value="1"/>
</dbReference>
<dbReference type="Pfam" id="PF00172">
    <property type="entry name" value="Zn_clus"/>
    <property type="match status" value="1"/>
</dbReference>
<feature type="compositionally biased region" description="Polar residues" evidence="6">
    <location>
        <begin position="711"/>
        <end position="721"/>
    </location>
</feature>
<dbReference type="PANTHER" id="PTHR42718:SF36">
    <property type="entry name" value="MULTIDRUG TRANSPORTER, PUTATIVE (AFU_ORTHOLOGUE AFUA_4G13820)-RELATED"/>
    <property type="match status" value="1"/>
</dbReference>
<feature type="transmembrane region" description="Helical" evidence="7">
    <location>
        <begin position="113"/>
        <end position="136"/>
    </location>
</feature>
<feature type="transmembrane region" description="Helical" evidence="7">
    <location>
        <begin position="381"/>
        <end position="402"/>
    </location>
</feature>
<evidence type="ECO:0000256" key="1">
    <source>
        <dbReference type="ARBA" id="ARBA00004141"/>
    </source>
</evidence>
<feature type="region of interest" description="Disordered" evidence="6">
    <location>
        <begin position="705"/>
        <end position="756"/>
    </location>
</feature>
<evidence type="ECO:0000259" key="8">
    <source>
        <dbReference type="PROSITE" id="PS50048"/>
    </source>
</evidence>
<evidence type="ECO:0000256" key="2">
    <source>
        <dbReference type="ARBA" id="ARBA00022692"/>
    </source>
</evidence>
<feature type="transmembrane region" description="Helical" evidence="7">
    <location>
        <begin position="177"/>
        <end position="198"/>
    </location>
</feature>
<feature type="transmembrane region" description="Helical" evidence="7">
    <location>
        <begin position="434"/>
        <end position="459"/>
    </location>
</feature>
<keyword evidence="11" id="KW-1185">Reference proteome</keyword>
<dbReference type="PROSITE" id="PS50048">
    <property type="entry name" value="ZN2_CY6_FUNGAL_2"/>
    <property type="match status" value="1"/>
</dbReference>
<feature type="domain" description="Major facilitator superfamily (MFS) profile" evidence="9">
    <location>
        <begin position="79"/>
        <end position="534"/>
    </location>
</feature>
<keyword evidence="3 7" id="KW-1133">Transmembrane helix</keyword>
<feature type="transmembrane region" description="Helical" evidence="7">
    <location>
        <begin position="235"/>
        <end position="255"/>
    </location>
</feature>
<dbReference type="InterPro" id="IPR036259">
    <property type="entry name" value="MFS_trans_sf"/>
</dbReference>
<dbReference type="InterPro" id="IPR036864">
    <property type="entry name" value="Zn2-C6_fun-type_DNA-bd_sf"/>
</dbReference>
<dbReference type="EMBL" id="PDLN01000012">
    <property type="protein sequence ID" value="RDW69952.1"/>
    <property type="molecule type" value="Genomic_DNA"/>
</dbReference>
<feature type="transmembrane region" description="Helical" evidence="7">
    <location>
        <begin position="409"/>
        <end position="428"/>
    </location>
</feature>
<dbReference type="InterPro" id="IPR001138">
    <property type="entry name" value="Zn2Cys6_DnaBD"/>
</dbReference>
<feature type="transmembrane region" description="Helical" evidence="7">
    <location>
        <begin position="305"/>
        <end position="324"/>
    </location>
</feature>
<dbReference type="CDD" id="cd17476">
    <property type="entry name" value="MFS_Amf1_MDR_like"/>
    <property type="match status" value="1"/>
</dbReference>
<feature type="transmembrane region" description="Helical" evidence="7">
    <location>
        <begin position="148"/>
        <end position="165"/>
    </location>
</feature>
<dbReference type="PANTHER" id="PTHR42718">
    <property type="entry name" value="MAJOR FACILITATOR SUPERFAMILY MULTIDRUG TRANSPORTER MFSC"/>
    <property type="match status" value="1"/>
</dbReference>
<dbReference type="Gene3D" id="4.10.240.10">
    <property type="entry name" value="Zn(2)-C6 fungal-type DNA-binding domain"/>
    <property type="match status" value="1"/>
</dbReference>
<evidence type="ECO:0000256" key="6">
    <source>
        <dbReference type="SAM" id="MobiDB-lite"/>
    </source>
</evidence>
<evidence type="ECO:0000313" key="10">
    <source>
        <dbReference type="EMBL" id="RDW69952.1"/>
    </source>
</evidence>
<keyword evidence="4 7" id="KW-0472">Membrane</keyword>
<evidence type="ECO:0000313" key="11">
    <source>
        <dbReference type="Proteomes" id="UP000256328"/>
    </source>
</evidence>
<dbReference type="InterPro" id="IPR020846">
    <property type="entry name" value="MFS_dom"/>
</dbReference>
<dbReference type="Gene3D" id="1.20.1720.10">
    <property type="entry name" value="Multidrug resistance protein D"/>
    <property type="match status" value="1"/>
</dbReference>
<dbReference type="GO" id="GO:0022857">
    <property type="term" value="F:transmembrane transporter activity"/>
    <property type="evidence" value="ECO:0007669"/>
    <property type="project" value="InterPro"/>
</dbReference>
<keyword evidence="5" id="KW-0539">Nucleus</keyword>
<proteinExistence type="predicted"/>
<evidence type="ECO:0000256" key="4">
    <source>
        <dbReference type="ARBA" id="ARBA00023136"/>
    </source>
</evidence>
<feature type="transmembrane region" description="Helical" evidence="7">
    <location>
        <begin position="275"/>
        <end position="293"/>
    </location>
</feature>
<dbReference type="Proteomes" id="UP000256328">
    <property type="component" value="Unassembled WGS sequence"/>
</dbReference>
<evidence type="ECO:0008006" key="12">
    <source>
        <dbReference type="Google" id="ProtNLM"/>
    </source>
</evidence>
<feature type="transmembrane region" description="Helical" evidence="7">
    <location>
        <begin position="471"/>
        <end position="491"/>
    </location>
</feature>
<reference evidence="10 11" key="1">
    <citation type="journal article" date="2018" name="IMA Fungus">
        <title>IMA Genome-F 9: Draft genome sequence of Annulohypoxylon stygium, Aspergillus mulundensis, Berkeleyomyces basicola (syn. Thielaviopsis basicola), Ceratocystis smalleyi, two Cercospora beticola strains, Coleophoma cylindrospora, Fusarium fracticaudum, Phialophora cf. hyalina, and Morchella septimelata.</title>
        <authorList>
            <person name="Wingfield B.D."/>
            <person name="Bills G.F."/>
            <person name="Dong Y."/>
            <person name="Huang W."/>
            <person name="Nel W.J."/>
            <person name="Swalarsk-Parry B.S."/>
            <person name="Vaghefi N."/>
            <person name="Wilken P.M."/>
            <person name="An Z."/>
            <person name="de Beer Z.W."/>
            <person name="De Vos L."/>
            <person name="Chen L."/>
            <person name="Duong T.A."/>
            <person name="Gao Y."/>
            <person name="Hammerbacher A."/>
            <person name="Kikkert J.R."/>
            <person name="Li Y."/>
            <person name="Li H."/>
            <person name="Li K."/>
            <person name="Li Q."/>
            <person name="Liu X."/>
            <person name="Ma X."/>
            <person name="Naidoo K."/>
            <person name="Pethybridge S.J."/>
            <person name="Sun J."/>
            <person name="Steenkamp E.T."/>
            <person name="van der Nest M.A."/>
            <person name="van Wyk S."/>
            <person name="Wingfield M.J."/>
            <person name="Xiong C."/>
            <person name="Yue Q."/>
            <person name="Zhang X."/>
        </authorList>
    </citation>
    <scope>NUCLEOTIDE SEQUENCE [LARGE SCALE GENOMIC DNA]</scope>
    <source>
        <strain evidence="10 11">BP5796</strain>
    </source>
</reference>
<dbReference type="PROSITE" id="PS00463">
    <property type="entry name" value="ZN2_CY6_FUNGAL_1"/>
    <property type="match status" value="1"/>
</dbReference>
<feature type="region of interest" description="Disordered" evidence="6">
    <location>
        <begin position="1"/>
        <end position="61"/>
    </location>
</feature>
<dbReference type="SUPFAM" id="SSF103473">
    <property type="entry name" value="MFS general substrate transporter"/>
    <property type="match status" value="1"/>
</dbReference>
<organism evidence="10 11">
    <name type="scientific">Coleophoma crateriformis</name>
    <dbReference type="NCBI Taxonomy" id="565419"/>
    <lineage>
        <taxon>Eukaryota</taxon>
        <taxon>Fungi</taxon>
        <taxon>Dikarya</taxon>
        <taxon>Ascomycota</taxon>
        <taxon>Pezizomycotina</taxon>
        <taxon>Leotiomycetes</taxon>
        <taxon>Helotiales</taxon>
        <taxon>Dermateaceae</taxon>
        <taxon>Coleophoma</taxon>
    </lineage>
</organism>
<dbReference type="SUPFAM" id="SSF57701">
    <property type="entry name" value="Zn2/Cys6 DNA-binding domain"/>
    <property type="match status" value="1"/>
</dbReference>
<dbReference type="Gene3D" id="1.20.1250.20">
    <property type="entry name" value="MFS general substrate transporter like domains"/>
    <property type="match status" value="1"/>
</dbReference>
<dbReference type="GO" id="GO:0000981">
    <property type="term" value="F:DNA-binding transcription factor activity, RNA polymerase II-specific"/>
    <property type="evidence" value="ECO:0007669"/>
    <property type="project" value="InterPro"/>
</dbReference>
<dbReference type="PROSITE" id="PS50850">
    <property type="entry name" value="MFS"/>
    <property type="match status" value="1"/>
</dbReference>
<dbReference type="Pfam" id="PF07690">
    <property type="entry name" value="MFS_1"/>
    <property type="match status" value="1"/>
</dbReference>
<evidence type="ECO:0000259" key="9">
    <source>
        <dbReference type="PROSITE" id="PS50850"/>
    </source>
</evidence>
<accession>A0A3D8R7C6</accession>
<name>A0A3D8R7C6_9HELO</name>
<feature type="transmembrane region" description="Helical" evidence="7">
    <location>
        <begin position="345"/>
        <end position="369"/>
    </location>
</feature>
<evidence type="ECO:0000256" key="3">
    <source>
        <dbReference type="ARBA" id="ARBA00022989"/>
    </source>
</evidence>
<protein>
    <recommendedName>
        <fullName evidence="12">Zn(2)-C6 fungal-type domain-containing protein</fullName>
    </recommendedName>
</protein>
<feature type="transmembrane region" description="Helical" evidence="7">
    <location>
        <begin position="75"/>
        <end position="93"/>
    </location>
</feature>
<sequence length="1336" mass="146978">MAAKYCQPQAERAVGPVDQTEGGSPHAVGLRASSISDGEQNVPRPAPSTKPEEPPTVEESMEARIERLGRVRPEVFESIYSEIAFVFAISMSQEYFVSGFTVILPTVASDLNIAAASSTWPASAFSLTVASFLLAFGRASDMYGGYPVYVAGMVWLVIWSLIAGFSTNEVMLNFCRALQGLGPAAFLPSSMMILGSIYRPGPRKNLVFSIYGASAPLGFWIGIFFAGLTAEYTSWGWYFWIGAILTAITAITAYVAIPSDISEKRNATSKVKMDWLGTILIVTGLILLTFAVIDSSHAPKKWNTPYIYALFIVGSLLLLAAAYVECCVAEQPLLPPSLFAVPRMPALIIALFLTYGSLGVFLLYATFYMESVMGASPLQVVAWYVPMALGGCLIATFGGFVLHLLPGTILVIVAGISWIIAPLLFAIAPQGANYWAYIFPAMLAATIGIDITFNVANIFITTSLPRKQQGLAGAVIMILLHLGIAVCLGFADIVNTYTVDRLGQRQSYHAVFWFEVACAALALFIMVVFVKINKAESALTLEEMQELEQECTSAQGDDGANETTQDWGLKTALSSWDSFTILSNISVALAIHVGISTDRFQVMATINPSRVAVRNHTDSPHNRACDACRHHKVRCLPDTTAPDSKICQRCAKANRECLFTAPQKRKQRKRTDTRVAELEREVQAMQALFDIRKKVVKEEAQDLGLGMSAPGSHSNGKNSDSFRPGGSTVVASATASPPMHYDWPSNTPLPQTSPQPIPPPSMAQPFDVVDRGIITMDQARELFEIYCRDLTPHFPAVVFPDSTDLEELRMSRPTLFLAAIAAASGKVDPHLYSTLHSEVITAYAHRTLVLSEKNLELVQAMIITVIWYYPPGTFRQLKFFEYISMATAMAMDIGIGSTSKPSKTASLAGPKATSMTSEDILADELLDLEKRRTYLACYISSTTVAMNLRRPTMLRYSKRTGDCIEVLSQSPNASWADKDMSKWGKLVVIAEEVNSSFSFDDPAGIVSLSEPRVQLMLKGFERRLEAWKKEVDADGSIHISLLFMYHHMGIYIHELSMHDDHLPEDFKPPYRMNRVFVNEANRANTAQYIDSLAACITSAQTTLDLFLQTDIETMRSFPIFTYVRMLYSMVVLVKLQTSANATTSPIGGAIDSPSLRVDEYFEKLINHLRLAVGPVEFRSAYTFCGGIMRLRKWHKDQEVQSSVLGGEDPPAKTLFRPNDALSPQGVYADMAESHASAKDIASTTQLSDKMDESNHCVFATVGPMASPAPFSDNSFQYTNANMRGDEDLMAMYNDLGNSYGGDIQDWDPIIINPPDLSEFEMEDTLYSWFGMPNTGR</sequence>
<feature type="transmembrane region" description="Helical" evidence="7">
    <location>
        <begin position="210"/>
        <end position="229"/>
    </location>
</feature>
<comment type="subcellular location">
    <subcellularLocation>
        <location evidence="1">Membrane</location>
        <topology evidence="1">Multi-pass membrane protein</topology>
    </subcellularLocation>
</comment>
<dbReference type="GO" id="GO:0016020">
    <property type="term" value="C:membrane"/>
    <property type="evidence" value="ECO:0007669"/>
    <property type="project" value="UniProtKB-SubCell"/>
</dbReference>
<comment type="caution">
    <text evidence="10">The sequence shown here is derived from an EMBL/GenBank/DDBJ whole genome shotgun (WGS) entry which is preliminary data.</text>
</comment>
<gene>
    <name evidence="10" type="ORF">BP5796_08349</name>
</gene>
<evidence type="ECO:0000256" key="5">
    <source>
        <dbReference type="ARBA" id="ARBA00023242"/>
    </source>
</evidence>
<dbReference type="OrthoDB" id="5086884at2759"/>
<keyword evidence="2 7" id="KW-0812">Transmembrane</keyword>
<feature type="domain" description="Zn(2)-C6 fungal-type" evidence="8">
    <location>
        <begin position="624"/>
        <end position="659"/>
    </location>
</feature>